<keyword evidence="2 5" id="KW-0812">Transmembrane</keyword>
<evidence type="ECO:0000256" key="4">
    <source>
        <dbReference type="ARBA" id="ARBA00023136"/>
    </source>
</evidence>
<dbReference type="GeneID" id="115625135"/>
<evidence type="ECO:0000256" key="5">
    <source>
        <dbReference type="SAM" id="Phobius"/>
    </source>
</evidence>
<dbReference type="SUPFAM" id="SSF103473">
    <property type="entry name" value="MFS general substrate transporter"/>
    <property type="match status" value="1"/>
</dbReference>
<evidence type="ECO:0000256" key="1">
    <source>
        <dbReference type="ARBA" id="ARBA00004141"/>
    </source>
</evidence>
<dbReference type="CDD" id="cd17317">
    <property type="entry name" value="MFS_SLC22"/>
    <property type="match status" value="1"/>
</dbReference>
<feature type="transmembrane region" description="Helical" evidence="5">
    <location>
        <begin position="166"/>
        <end position="184"/>
    </location>
</feature>
<feature type="transmembrane region" description="Helical" evidence="5">
    <location>
        <begin position="404"/>
        <end position="423"/>
    </location>
</feature>
<feature type="transmembrane region" description="Helical" evidence="5">
    <location>
        <begin position="223"/>
        <end position="246"/>
    </location>
</feature>
<sequence>MGYDDVIVLLGDFGRYQKVIYFLICLTAVQVALHKMAGVFLLAKLNYRCALPFEPSNSSDYDLSPELWNLSYPSEQKKGQACEYYNANYSEAYLNGSQPWTTNGTRSCSRYIYDHSKYESSAVSELNLVCGRKSLAWMSNSAFMVGVLLGSITFGHLSDKFGRKPIFFASLVIQVTFGVLAGLAPEYFSFTLARMFVGATTQGVFLVAYVIAMEMMGPAKRVYAGIFVMMFFSAGYMLIVGFAYFIHDWRNLQIALTLPGLFFLSYYWIVPESTRWLVSKGRTQCAIDNIQKAAHFNGVKISNETLSDLLEEDASANENDNATKKQVKAKPATVFDLFRHPNLRHKTLLIFFDWFVISGIYYGLSWNTSILGENQLQNFFISGAVEIPGYIFLLLTLNRWGRRSILCGCMLTAGATLLLTTFVPEHMNWLLITCAMTGKLAITASYGTVYMFSSEQFPTVVRNMGMGASSMMARIAGTLAPSLEMLSVIWRPLPLGICGALALAGGFLSLLLPETHNKPTLETIEDGENFGKKNLGDLYLEPGKEMVEKQPLKVNDHKY</sequence>
<dbReference type="OrthoDB" id="3936150at2759"/>
<comment type="subcellular location">
    <subcellularLocation>
        <location evidence="1">Membrane</location>
        <topology evidence="1">Multi-pass membrane protein</topology>
    </subcellularLocation>
</comment>
<feature type="transmembrane region" description="Helical" evidence="5">
    <location>
        <begin position="20"/>
        <end position="43"/>
    </location>
</feature>
<gene>
    <name evidence="8" type="primary">LOC115625135</name>
</gene>
<dbReference type="RefSeq" id="XP_030375914.1">
    <property type="nucleotide sequence ID" value="XM_030520054.1"/>
</dbReference>
<feature type="transmembrane region" description="Helical" evidence="5">
    <location>
        <begin position="190"/>
        <end position="211"/>
    </location>
</feature>
<evidence type="ECO:0000259" key="6">
    <source>
        <dbReference type="PROSITE" id="PS50850"/>
    </source>
</evidence>
<feature type="transmembrane region" description="Helical" evidence="5">
    <location>
        <begin position="252"/>
        <end position="270"/>
    </location>
</feature>
<evidence type="ECO:0000256" key="3">
    <source>
        <dbReference type="ARBA" id="ARBA00022989"/>
    </source>
</evidence>
<name>A0A6J2TIR8_DROLE</name>
<feature type="transmembrane region" description="Helical" evidence="5">
    <location>
        <begin position="489"/>
        <end position="512"/>
    </location>
</feature>
<keyword evidence="3 5" id="KW-1133">Transmembrane helix</keyword>
<evidence type="ECO:0000256" key="2">
    <source>
        <dbReference type="ARBA" id="ARBA00022692"/>
    </source>
</evidence>
<organism evidence="7 8">
    <name type="scientific">Drosophila lebanonensis</name>
    <name type="common">Fruit fly</name>
    <name type="synonym">Scaptodrosophila lebanonensis</name>
    <dbReference type="NCBI Taxonomy" id="7225"/>
    <lineage>
        <taxon>Eukaryota</taxon>
        <taxon>Metazoa</taxon>
        <taxon>Ecdysozoa</taxon>
        <taxon>Arthropoda</taxon>
        <taxon>Hexapoda</taxon>
        <taxon>Insecta</taxon>
        <taxon>Pterygota</taxon>
        <taxon>Neoptera</taxon>
        <taxon>Endopterygota</taxon>
        <taxon>Diptera</taxon>
        <taxon>Brachycera</taxon>
        <taxon>Muscomorpha</taxon>
        <taxon>Ephydroidea</taxon>
        <taxon>Drosophilidae</taxon>
        <taxon>Scaptodrosophila</taxon>
    </lineage>
</organism>
<evidence type="ECO:0000313" key="8">
    <source>
        <dbReference type="RefSeq" id="XP_030375914.1"/>
    </source>
</evidence>
<dbReference type="PROSITE" id="PS50850">
    <property type="entry name" value="MFS"/>
    <property type="match status" value="1"/>
</dbReference>
<dbReference type="InterPro" id="IPR005828">
    <property type="entry name" value="MFS_sugar_transport-like"/>
</dbReference>
<keyword evidence="4 5" id="KW-0472">Membrane</keyword>
<dbReference type="InterPro" id="IPR036259">
    <property type="entry name" value="MFS_trans_sf"/>
</dbReference>
<proteinExistence type="predicted"/>
<evidence type="ECO:0000313" key="7">
    <source>
        <dbReference type="Proteomes" id="UP000504634"/>
    </source>
</evidence>
<keyword evidence="7" id="KW-1185">Reference proteome</keyword>
<protein>
    <submittedName>
        <fullName evidence="8">Organic cation transporter-like protein</fullName>
    </submittedName>
</protein>
<feature type="transmembrane region" description="Helical" evidence="5">
    <location>
        <begin position="376"/>
        <end position="397"/>
    </location>
</feature>
<dbReference type="Gene3D" id="1.20.1250.20">
    <property type="entry name" value="MFS general substrate transporter like domains"/>
    <property type="match status" value="1"/>
</dbReference>
<dbReference type="GO" id="GO:0016020">
    <property type="term" value="C:membrane"/>
    <property type="evidence" value="ECO:0007669"/>
    <property type="project" value="UniProtKB-SubCell"/>
</dbReference>
<feature type="transmembrane region" description="Helical" evidence="5">
    <location>
        <begin position="347"/>
        <end position="364"/>
    </location>
</feature>
<dbReference type="Proteomes" id="UP000504634">
    <property type="component" value="Unplaced"/>
</dbReference>
<feature type="domain" description="Major facilitator superfamily (MFS) profile" evidence="6">
    <location>
        <begin position="84"/>
        <end position="517"/>
    </location>
</feature>
<dbReference type="Pfam" id="PF00083">
    <property type="entry name" value="Sugar_tr"/>
    <property type="match status" value="1"/>
</dbReference>
<accession>A0A6J2TIR8</accession>
<dbReference type="GO" id="GO:0022857">
    <property type="term" value="F:transmembrane transporter activity"/>
    <property type="evidence" value="ECO:0007669"/>
    <property type="project" value="InterPro"/>
</dbReference>
<dbReference type="AlphaFoldDB" id="A0A6J2TIR8"/>
<dbReference type="PANTHER" id="PTHR24064">
    <property type="entry name" value="SOLUTE CARRIER FAMILY 22 MEMBER"/>
    <property type="match status" value="1"/>
</dbReference>
<dbReference type="InterPro" id="IPR020846">
    <property type="entry name" value="MFS_dom"/>
</dbReference>
<reference evidence="8" key="1">
    <citation type="submission" date="2025-08" db="UniProtKB">
        <authorList>
            <consortium name="RefSeq"/>
        </authorList>
    </citation>
    <scope>IDENTIFICATION</scope>
    <source>
        <strain evidence="8">11010-0011.00</strain>
        <tissue evidence="8">Whole body</tissue>
    </source>
</reference>